<dbReference type="AlphaFoldDB" id="K1S028"/>
<dbReference type="GO" id="GO:0016879">
    <property type="term" value="F:ligase activity, forming carbon-nitrogen bonds"/>
    <property type="evidence" value="ECO:0007669"/>
    <property type="project" value="InterPro"/>
</dbReference>
<dbReference type="GO" id="GO:0008033">
    <property type="term" value="P:tRNA processing"/>
    <property type="evidence" value="ECO:0007669"/>
    <property type="project" value="InterPro"/>
</dbReference>
<organism evidence="2">
    <name type="scientific">human gut metagenome</name>
    <dbReference type="NCBI Taxonomy" id="408170"/>
    <lineage>
        <taxon>unclassified sequences</taxon>
        <taxon>metagenomes</taxon>
        <taxon>organismal metagenomes</taxon>
    </lineage>
</organism>
<dbReference type="GO" id="GO:0005524">
    <property type="term" value="F:ATP binding"/>
    <property type="evidence" value="ECO:0007669"/>
    <property type="project" value="InterPro"/>
</dbReference>
<evidence type="ECO:0000259" key="1">
    <source>
        <dbReference type="Pfam" id="PF09179"/>
    </source>
</evidence>
<dbReference type="InterPro" id="IPR015262">
    <property type="entry name" value="tRNA_Ile_lys_synt_subst-bd"/>
</dbReference>
<reference evidence="2" key="1">
    <citation type="journal article" date="2013" name="Environ. Microbiol.">
        <title>Microbiota from the distal guts of lean and obese adolescents exhibit partial functional redundancy besides clear differences in community structure.</title>
        <authorList>
            <person name="Ferrer M."/>
            <person name="Ruiz A."/>
            <person name="Lanza F."/>
            <person name="Haange S.B."/>
            <person name="Oberbach A."/>
            <person name="Till H."/>
            <person name="Bargiela R."/>
            <person name="Campoy C."/>
            <person name="Segura M.T."/>
            <person name="Richter M."/>
            <person name="von Bergen M."/>
            <person name="Seifert J."/>
            <person name="Suarez A."/>
        </authorList>
    </citation>
    <scope>NUCLEOTIDE SEQUENCE</scope>
</reference>
<feature type="domain" description="tRNA(Ile)-lysidine synthase substrate-binding" evidence="1">
    <location>
        <begin position="51"/>
        <end position="113"/>
    </location>
</feature>
<feature type="non-terminal residue" evidence="2">
    <location>
        <position position="140"/>
    </location>
</feature>
<protein>
    <submittedName>
        <fullName evidence="2">tRNA(Ile)-lysidine synthetase</fullName>
    </submittedName>
</protein>
<dbReference type="GO" id="GO:0005737">
    <property type="term" value="C:cytoplasm"/>
    <property type="evidence" value="ECO:0007669"/>
    <property type="project" value="InterPro"/>
</dbReference>
<dbReference type="EMBL" id="AJWY01010930">
    <property type="protein sequence ID" value="EKC54157.1"/>
    <property type="molecule type" value="Genomic_DNA"/>
</dbReference>
<name>K1S028_9ZZZZ</name>
<dbReference type="SUPFAM" id="SSF82829">
    <property type="entry name" value="MesJ substrate recognition domain-like"/>
    <property type="match status" value="1"/>
</dbReference>
<sequence>MNQTAELLAETEDYLELQTKEAAGRCIRATDGDGESAETGDSRNAVICIAVEPFLALHPVIRKRLLYEEVKQLSPGQKDITYQHIQELLTLFTREGNRQICLPFGIRGRRQYEEVLLTVERTDRELLEKTEVAEKYQPTL</sequence>
<gene>
    <name evidence="2" type="ORF">LEA_15993</name>
</gene>
<evidence type="ECO:0000313" key="2">
    <source>
        <dbReference type="EMBL" id="EKC54157.1"/>
    </source>
</evidence>
<proteinExistence type="predicted"/>
<comment type="caution">
    <text evidence="2">The sequence shown here is derived from an EMBL/GenBank/DDBJ whole genome shotgun (WGS) entry which is preliminary data.</text>
</comment>
<dbReference type="Gene3D" id="1.20.59.20">
    <property type="match status" value="1"/>
</dbReference>
<dbReference type="Pfam" id="PF09179">
    <property type="entry name" value="TilS"/>
    <property type="match status" value="1"/>
</dbReference>
<accession>K1S028</accession>